<sequence>MKPPLTFSGDKKDEALDTWLRTVPVWVRAKRTLVKEEVITAASYLIEGSSTCWLSGLVASNGFGRNMGDWAQTHTLESFLDLVEARWHNPQQAQIATDGLLKLDARKYKSVRELTTTVERMIVVPGVEYNPQVLLTMFLRCLPTDIKNLLASEARLQYHTFETFGKKALDLEATLGGAQTPSTDRRKKKAPQEWKKKGSRLMMVDSDGNQTAIDDVSELVKSAELDGEESAKGNNLAATVKTKAGGRGKGGQQRSHGQAANPNKIVAWVRAGLDQEVWRDHWSRGACINCSEYVHTQFKCKNPKVLQKIPPKALEDLQGEWSAMDPHEPWVARSRGPRGEHFVVEVGVGGHKCGAFVDIGSTRNFISRDCVDRLRLKDRVQRLSRPVASTLANKEHTMVEDYVKDVVCTFSYLGGEINHKISFLVSDDLPFDMLLGMYYIEVVKPQFDWDKVLEHELPNGRTVRLAKYKVNYLGALISKFGLSEDVTRSLGEAYKEDPVMMDIINKLQAKDKATIDKFVMVDGLLFLEMGFDSRLSNTSRNLKKL</sequence>
<dbReference type="InterPro" id="IPR021109">
    <property type="entry name" value="Peptidase_aspartic_dom_sf"/>
</dbReference>
<accession>A0A388LNX7</accession>
<dbReference type="Gramene" id="GBG83959">
    <property type="protein sequence ID" value="GBG83959"/>
    <property type="gene ID" value="CBR_g37831"/>
</dbReference>
<organism evidence="2 3">
    <name type="scientific">Chara braunii</name>
    <name type="common">Braun's stonewort</name>
    <dbReference type="NCBI Taxonomy" id="69332"/>
    <lineage>
        <taxon>Eukaryota</taxon>
        <taxon>Viridiplantae</taxon>
        <taxon>Streptophyta</taxon>
        <taxon>Charophyceae</taxon>
        <taxon>Charales</taxon>
        <taxon>Characeae</taxon>
        <taxon>Chara</taxon>
    </lineage>
</organism>
<dbReference type="SUPFAM" id="SSF50630">
    <property type="entry name" value="Acid proteases"/>
    <property type="match status" value="1"/>
</dbReference>
<dbReference type="Proteomes" id="UP000265515">
    <property type="component" value="Unassembled WGS sequence"/>
</dbReference>
<dbReference type="Pfam" id="PF13650">
    <property type="entry name" value="Asp_protease_2"/>
    <property type="match status" value="1"/>
</dbReference>
<dbReference type="AlphaFoldDB" id="A0A388LNX7"/>
<evidence type="ECO:0000313" key="2">
    <source>
        <dbReference type="EMBL" id="GBG83959.1"/>
    </source>
</evidence>
<dbReference type="Gene3D" id="2.40.70.10">
    <property type="entry name" value="Acid Proteases"/>
    <property type="match status" value="1"/>
</dbReference>
<feature type="region of interest" description="Disordered" evidence="1">
    <location>
        <begin position="175"/>
        <end position="199"/>
    </location>
</feature>
<feature type="region of interest" description="Disordered" evidence="1">
    <location>
        <begin position="225"/>
        <end position="261"/>
    </location>
</feature>
<dbReference type="EMBL" id="BFEA01000458">
    <property type="protein sequence ID" value="GBG83959.1"/>
    <property type="molecule type" value="Genomic_DNA"/>
</dbReference>
<evidence type="ECO:0000313" key="3">
    <source>
        <dbReference type="Proteomes" id="UP000265515"/>
    </source>
</evidence>
<dbReference type="CDD" id="cd00303">
    <property type="entry name" value="retropepsin_like"/>
    <property type="match status" value="1"/>
</dbReference>
<gene>
    <name evidence="2" type="ORF">CBR_g37831</name>
</gene>
<reference evidence="2 3" key="1">
    <citation type="journal article" date="2018" name="Cell">
        <title>The Chara Genome: Secondary Complexity and Implications for Plant Terrestrialization.</title>
        <authorList>
            <person name="Nishiyama T."/>
            <person name="Sakayama H."/>
            <person name="Vries J.D."/>
            <person name="Buschmann H."/>
            <person name="Saint-Marcoux D."/>
            <person name="Ullrich K.K."/>
            <person name="Haas F.B."/>
            <person name="Vanderstraeten L."/>
            <person name="Becker D."/>
            <person name="Lang D."/>
            <person name="Vosolsobe S."/>
            <person name="Rombauts S."/>
            <person name="Wilhelmsson P.K.I."/>
            <person name="Janitza P."/>
            <person name="Kern R."/>
            <person name="Heyl A."/>
            <person name="Rumpler F."/>
            <person name="Villalobos L.I.A.C."/>
            <person name="Clay J.M."/>
            <person name="Skokan R."/>
            <person name="Toyoda A."/>
            <person name="Suzuki Y."/>
            <person name="Kagoshima H."/>
            <person name="Schijlen E."/>
            <person name="Tajeshwar N."/>
            <person name="Catarino B."/>
            <person name="Hetherington A.J."/>
            <person name="Saltykova A."/>
            <person name="Bonnot C."/>
            <person name="Breuninger H."/>
            <person name="Symeonidi A."/>
            <person name="Radhakrishnan G.V."/>
            <person name="Van Nieuwerburgh F."/>
            <person name="Deforce D."/>
            <person name="Chang C."/>
            <person name="Karol K.G."/>
            <person name="Hedrich R."/>
            <person name="Ulvskov P."/>
            <person name="Glockner G."/>
            <person name="Delwiche C.F."/>
            <person name="Petrasek J."/>
            <person name="Van de Peer Y."/>
            <person name="Friml J."/>
            <person name="Beilby M."/>
            <person name="Dolan L."/>
            <person name="Kohara Y."/>
            <person name="Sugano S."/>
            <person name="Fujiyama A."/>
            <person name="Delaux P.-M."/>
            <person name="Quint M."/>
            <person name="TheiBen G."/>
            <person name="Hagemann M."/>
            <person name="Harholt J."/>
            <person name="Dunand C."/>
            <person name="Zachgo S."/>
            <person name="Langdale J."/>
            <person name="Maumus F."/>
            <person name="Straeten D.V.D."/>
            <person name="Gould S.B."/>
            <person name="Rensing S.A."/>
        </authorList>
    </citation>
    <scope>NUCLEOTIDE SEQUENCE [LARGE SCALE GENOMIC DNA]</scope>
    <source>
        <strain evidence="2 3">S276</strain>
    </source>
</reference>
<protein>
    <submittedName>
        <fullName evidence="2">Uncharacterized protein</fullName>
    </submittedName>
</protein>
<name>A0A388LNX7_CHABU</name>
<comment type="caution">
    <text evidence="2">The sequence shown here is derived from an EMBL/GenBank/DDBJ whole genome shotgun (WGS) entry which is preliminary data.</text>
</comment>
<proteinExistence type="predicted"/>
<keyword evidence="3" id="KW-1185">Reference proteome</keyword>
<evidence type="ECO:0000256" key="1">
    <source>
        <dbReference type="SAM" id="MobiDB-lite"/>
    </source>
</evidence>